<reference evidence="2" key="1">
    <citation type="submission" date="2013-02" db="EMBL/GenBank/DDBJ databases">
        <authorList>
            <person name="Hughes D."/>
        </authorList>
    </citation>
    <scope>NUCLEOTIDE SEQUENCE</scope>
    <source>
        <strain>Durham</strain>
        <strain evidence="2">NC isolate 2 -- Noor lab</strain>
    </source>
</reference>
<reference evidence="1" key="2">
    <citation type="submission" date="2015-06" db="UniProtKB">
        <authorList>
            <consortium name="EnsemblMetazoa"/>
        </authorList>
    </citation>
    <scope>IDENTIFICATION</scope>
</reference>
<keyword evidence="2" id="KW-1185">Reference proteome</keyword>
<dbReference type="Proteomes" id="UP000015102">
    <property type="component" value="Unassembled WGS sequence"/>
</dbReference>
<evidence type="ECO:0000313" key="2">
    <source>
        <dbReference type="Proteomes" id="UP000015102"/>
    </source>
</evidence>
<dbReference type="EMBL" id="CAQQ02192878">
    <property type="status" value="NOT_ANNOTATED_CDS"/>
    <property type="molecule type" value="Genomic_DNA"/>
</dbReference>
<protein>
    <submittedName>
        <fullName evidence="1">Uncharacterized protein</fullName>
    </submittedName>
</protein>
<proteinExistence type="predicted"/>
<sequence length="102" mass="11679">MYRLPKKQFNSIHSSIKTAVTKSRSNVNIAGNKINVNPTLPTTEIIFKAKFCKFTERYNYYTKMYHIAGTKNSLSVNIAGNEINFKECNKAHVYLDLPFIKG</sequence>
<dbReference type="AlphaFoldDB" id="T1GJS1"/>
<organism evidence="1 2">
    <name type="scientific">Megaselia scalaris</name>
    <name type="common">Humpbacked fly</name>
    <name type="synonym">Phora scalaris</name>
    <dbReference type="NCBI Taxonomy" id="36166"/>
    <lineage>
        <taxon>Eukaryota</taxon>
        <taxon>Metazoa</taxon>
        <taxon>Ecdysozoa</taxon>
        <taxon>Arthropoda</taxon>
        <taxon>Hexapoda</taxon>
        <taxon>Insecta</taxon>
        <taxon>Pterygota</taxon>
        <taxon>Neoptera</taxon>
        <taxon>Endopterygota</taxon>
        <taxon>Diptera</taxon>
        <taxon>Brachycera</taxon>
        <taxon>Muscomorpha</taxon>
        <taxon>Platypezoidea</taxon>
        <taxon>Phoridae</taxon>
        <taxon>Megaseliini</taxon>
        <taxon>Megaselia</taxon>
    </lineage>
</organism>
<accession>T1GJS1</accession>
<evidence type="ECO:0000313" key="1">
    <source>
        <dbReference type="EnsemblMetazoa" id="MESCA003724-PA"/>
    </source>
</evidence>
<name>T1GJS1_MEGSC</name>
<dbReference type="HOGENOM" id="CLU_2280603_0_0_1"/>
<dbReference type="EnsemblMetazoa" id="MESCA003724-RA">
    <property type="protein sequence ID" value="MESCA003724-PA"/>
    <property type="gene ID" value="MESCA003724"/>
</dbReference>
<dbReference type="EMBL" id="CAQQ02192877">
    <property type="status" value="NOT_ANNOTATED_CDS"/>
    <property type="molecule type" value="Genomic_DNA"/>
</dbReference>